<protein>
    <submittedName>
        <fullName evidence="1">Uncharacterized protein</fullName>
    </submittedName>
</protein>
<accession>A0AAV4W3X2</accession>
<keyword evidence="2" id="KW-1185">Reference proteome</keyword>
<organism evidence="1 2">
    <name type="scientific">Caerostris darwini</name>
    <dbReference type="NCBI Taxonomy" id="1538125"/>
    <lineage>
        <taxon>Eukaryota</taxon>
        <taxon>Metazoa</taxon>
        <taxon>Ecdysozoa</taxon>
        <taxon>Arthropoda</taxon>
        <taxon>Chelicerata</taxon>
        <taxon>Arachnida</taxon>
        <taxon>Araneae</taxon>
        <taxon>Araneomorphae</taxon>
        <taxon>Entelegynae</taxon>
        <taxon>Araneoidea</taxon>
        <taxon>Araneidae</taxon>
        <taxon>Caerostris</taxon>
    </lineage>
</organism>
<reference evidence="1 2" key="1">
    <citation type="submission" date="2021-06" db="EMBL/GenBank/DDBJ databases">
        <title>Caerostris darwini draft genome.</title>
        <authorList>
            <person name="Kono N."/>
            <person name="Arakawa K."/>
        </authorList>
    </citation>
    <scope>NUCLEOTIDE SEQUENCE [LARGE SCALE GENOMIC DNA]</scope>
</reference>
<gene>
    <name evidence="1" type="ORF">CDAR_242761</name>
</gene>
<dbReference type="EMBL" id="BPLQ01013999">
    <property type="protein sequence ID" value="GIY76338.1"/>
    <property type="molecule type" value="Genomic_DNA"/>
</dbReference>
<proteinExistence type="predicted"/>
<evidence type="ECO:0000313" key="2">
    <source>
        <dbReference type="Proteomes" id="UP001054837"/>
    </source>
</evidence>
<name>A0AAV4W3X2_9ARAC</name>
<dbReference type="Proteomes" id="UP001054837">
    <property type="component" value="Unassembled WGS sequence"/>
</dbReference>
<evidence type="ECO:0000313" key="1">
    <source>
        <dbReference type="EMBL" id="GIY76338.1"/>
    </source>
</evidence>
<dbReference type="AlphaFoldDB" id="A0AAV4W3X2"/>
<comment type="caution">
    <text evidence="1">The sequence shown here is derived from an EMBL/GenBank/DDBJ whole genome shotgun (WGS) entry which is preliminary data.</text>
</comment>
<sequence length="118" mass="13898">MNPSTLKTSRFCTRLEHRWEICWRARPNLCHRRDLFILRINLGGQNELEEAVKEGLLSSFKMEINLPEMDWNTYKVYWVLKVMSEKTLLEGMISSAQFFKLAIATYNWDIAGDINLVV</sequence>